<dbReference type="AlphaFoldDB" id="X1E7R7"/>
<comment type="caution">
    <text evidence="2">The sequence shown here is derived from an EMBL/GenBank/DDBJ whole genome shotgun (WGS) entry which is preliminary data.</text>
</comment>
<evidence type="ECO:0000313" key="2">
    <source>
        <dbReference type="EMBL" id="GAH29321.1"/>
    </source>
</evidence>
<name>X1E7R7_9ZZZZ</name>
<evidence type="ECO:0000256" key="1">
    <source>
        <dbReference type="SAM" id="MobiDB-lite"/>
    </source>
</evidence>
<protein>
    <submittedName>
        <fullName evidence="2">Uncharacterized protein</fullName>
    </submittedName>
</protein>
<proteinExistence type="predicted"/>
<organism evidence="2">
    <name type="scientific">marine sediment metagenome</name>
    <dbReference type="NCBI Taxonomy" id="412755"/>
    <lineage>
        <taxon>unclassified sequences</taxon>
        <taxon>metagenomes</taxon>
        <taxon>ecological metagenomes</taxon>
    </lineage>
</organism>
<sequence length="316" mass="35176">MVYRSRYLPEVPTPPPLPTTPPPEETPEVTRKAAPLMWLSGENFDIGQRTVSGGHVFDGKHIVKVADMTEAQLNQASKELAYELKREVIEKREYELMMKIALVSDSPDEFIDKVYEEPILTKSECPPFDPLLDDLYDSVEKIIAQIGDWLSSITIDIATKNSVRDIIIGRGGPAILPPTDESPVPTEVDKLKRVIGDIEQHLVPVPGTPPDTEPVKEEWPEDIPVLTDVPGDPVGDEDLANAWVKLHHLQAYLTNLRAYYQPILFNMGWCLEMTRVCLKELKAAKAPGATTDNFKANLDGLSQGTTKLEMGGVFHD</sequence>
<gene>
    <name evidence="2" type="ORF">S03H2_00924</name>
</gene>
<dbReference type="EMBL" id="BARU01000238">
    <property type="protein sequence ID" value="GAH29321.1"/>
    <property type="molecule type" value="Genomic_DNA"/>
</dbReference>
<reference evidence="2" key="1">
    <citation type="journal article" date="2014" name="Front. Microbiol.">
        <title>High frequency of phylogenetically diverse reductive dehalogenase-homologous genes in deep subseafloor sedimentary metagenomes.</title>
        <authorList>
            <person name="Kawai M."/>
            <person name="Futagami T."/>
            <person name="Toyoda A."/>
            <person name="Takaki Y."/>
            <person name="Nishi S."/>
            <person name="Hori S."/>
            <person name="Arai W."/>
            <person name="Tsubouchi T."/>
            <person name="Morono Y."/>
            <person name="Uchiyama I."/>
            <person name="Ito T."/>
            <person name="Fujiyama A."/>
            <person name="Inagaki F."/>
            <person name="Takami H."/>
        </authorList>
    </citation>
    <scope>NUCLEOTIDE SEQUENCE</scope>
    <source>
        <strain evidence="2">Expedition CK06-06</strain>
    </source>
</reference>
<feature type="compositionally biased region" description="Pro residues" evidence="1">
    <location>
        <begin position="11"/>
        <end position="24"/>
    </location>
</feature>
<feature type="region of interest" description="Disordered" evidence="1">
    <location>
        <begin position="1"/>
        <end position="29"/>
    </location>
</feature>
<accession>X1E7R7</accession>